<name>A0A350P913_9ALTE</name>
<keyword evidence="1" id="KW-0812">Transmembrane</keyword>
<sequence>MFTDGYWGPLFVTLITGIAVLVTLVSLRNEWIKPKRSKLSIALHLGVGYLWGSVFLVSAEYTSQAHFYNSHEEYEAWGMVSSRYVADELGLVDMCVVDDSSESNLCMFLLKANQSGETGPNLLVLHNEQTYLIRQGNWPFSDAIQISKDRLTL</sequence>
<keyword evidence="1" id="KW-1133">Transmembrane helix</keyword>
<evidence type="ECO:0000313" key="2">
    <source>
        <dbReference type="EMBL" id="HAW77780.1"/>
    </source>
</evidence>
<feature type="transmembrane region" description="Helical" evidence="1">
    <location>
        <begin position="6"/>
        <end position="27"/>
    </location>
</feature>
<protein>
    <submittedName>
        <fullName evidence="2">Uncharacterized protein</fullName>
    </submittedName>
</protein>
<feature type="transmembrane region" description="Helical" evidence="1">
    <location>
        <begin position="39"/>
        <end position="59"/>
    </location>
</feature>
<dbReference type="AlphaFoldDB" id="A0A350P913"/>
<accession>A0A350P913</accession>
<dbReference type="EMBL" id="DNAN01000658">
    <property type="protein sequence ID" value="HAW77780.1"/>
    <property type="molecule type" value="Genomic_DNA"/>
</dbReference>
<reference evidence="2 3" key="1">
    <citation type="journal article" date="2018" name="Nat. Biotechnol.">
        <title>A standardized bacterial taxonomy based on genome phylogeny substantially revises the tree of life.</title>
        <authorList>
            <person name="Parks D.H."/>
            <person name="Chuvochina M."/>
            <person name="Waite D.W."/>
            <person name="Rinke C."/>
            <person name="Skarshewski A."/>
            <person name="Chaumeil P.A."/>
            <person name="Hugenholtz P."/>
        </authorList>
    </citation>
    <scope>NUCLEOTIDE SEQUENCE [LARGE SCALE GENOMIC DNA]</scope>
    <source>
        <strain evidence="2">UBA11978</strain>
    </source>
</reference>
<gene>
    <name evidence="2" type="ORF">DCW74_18855</name>
</gene>
<evidence type="ECO:0000256" key="1">
    <source>
        <dbReference type="SAM" id="Phobius"/>
    </source>
</evidence>
<proteinExistence type="predicted"/>
<dbReference type="Proteomes" id="UP000263517">
    <property type="component" value="Unassembled WGS sequence"/>
</dbReference>
<comment type="caution">
    <text evidence="2">The sequence shown here is derived from an EMBL/GenBank/DDBJ whole genome shotgun (WGS) entry which is preliminary data.</text>
</comment>
<organism evidence="2 3">
    <name type="scientific">Alteromonas australica</name>
    <dbReference type="NCBI Taxonomy" id="589873"/>
    <lineage>
        <taxon>Bacteria</taxon>
        <taxon>Pseudomonadati</taxon>
        <taxon>Pseudomonadota</taxon>
        <taxon>Gammaproteobacteria</taxon>
        <taxon>Alteromonadales</taxon>
        <taxon>Alteromonadaceae</taxon>
        <taxon>Alteromonas/Salinimonas group</taxon>
        <taxon>Alteromonas</taxon>
    </lineage>
</organism>
<keyword evidence="1" id="KW-0472">Membrane</keyword>
<evidence type="ECO:0000313" key="3">
    <source>
        <dbReference type="Proteomes" id="UP000263517"/>
    </source>
</evidence>